<evidence type="ECO:0000256" key="1">
    <source>
        <dbReference type="ARBA" id="ARBA00022679"/>
    </source>
</evidence>
<reference evidence="2" key="2">
    <citation type="submission" date="2014-03" db="EMBL/GenBank/DDBJ databases">
        <authorList>
            <person name="Genoscope - CEA"/>
        </authorList>
    </citation>
    <scope>NUCLEOTIDE SEQUENCE</scope>
</reference>
<dbReference type="Proteomes" id="UP000193380">
    <property type="component" value="Unassembled WGS sequence"/>
</dbReference>
<dbReference type="EMBL" id="FR968621">
    <property type="protein sequence ID" value="CDR06602.1"/>
    <property type="molecule type" value="Genomic_DNA"/>
</dbReference>
<gene>
    <name evidence="2" type="ORF">GSONMT00059925001</name>
</gene>
<dbReference type="PANTHER" id="PTHR11918:SF45">
    <property type="entry name" value="THREONYLCARBAMOYLADENOSINE TRNA METHYLTHIOTRANSFERASE"/>
    <property type="match status" value="1"/>
</dbReference>
<keyword evidence="1" id="KW-0808">Transferase</keyword>
<dbReference type="AlphaFoldDB" id="A0A060ZUA6"/>
<name>A0A060ZUA6_ONCMY</name>
<dbReference type="PANTHER" id="PTHR11918">
    <property type="entry name" value="RADICAL SAM PROTEINS"/>
    <property type="match status" value="1"/>
</dbReference>
<accession>A0A060ZUA6</accession>
<protein>
    <submittedName>
        <fullName evidence="2">Uncharacterized protein</fullName>
    </submittedName>
</protein>
<evidence type="ECO:0000313" key="3">
    <source>
        <dbReference type="Proteomes" id="UP000193380"/>
    </source>
</evidence>
<dbReference type="PaxDb" id="8022-A0A060ZUA6"/>
<organism evidence="2 3">
    <name type="scientific">Oncorhynchus mykiss</name>
    <name type="common">Rainbow trout</name>
    <name type="synonym">Salmo gairdneri</name>
    <dbReference type="NCBI Taxonomy" id="8022"/>
    <lineage>
        <taxon>Eukaryota</taxon>
        <taxon>Metazoa</taxon>
        <taxon>Chordata</taxon>
        <taxon>Craniata</taxon>
        <taxon>Vertebrata</taxon>
        <taxon>Euteleostomi</taxon>
        <taxon>Actinopterygii</taxon>
        <taxon>Neopterygii</taxon>
        <taxon>Teleostei</taxon>
        <taxon>Protacanthopterygii</taxon>
        <taxon>Salmoniformes</taxon>
        <taxon>Salmonidae</taxon>
        <taxon>Salmoninae</taxon>
        <taxon>Oncorhynchus</taxon>
    </lineage>
</organism>
<dbReference type="STRING" id="8022.A0A060ZUA6"/>
<reference evidence="2" key="1">
    <citation type="journal article" date="2014" name="Nat. Commun.">
        <title>The rainbow trout genome provides novel insights into evolution after whole-genome duplication in vertebrates.</title>
        <authorList>
            <person name="Berthelot C."/>
            <person name="Brunet F."/>
            <person name="Chalopin D."/>
            <person name="Juanchich A."/>
            <person name="Bernard M."/>
            <person name="Noel B."/>
            <person name="Bento P."/>
            <person name="Da Silva C."/>
            <person name="Labadie K."/>
            <person name="Alberti A."/>
            <person name="Aury J.M."/>
            <person name="Louis A."/>
            <person name="Dehais P."/>
            <person name="Bardou P."/>
            <person name="Montfort J."/>
            <person name="Klopp C."/>
            <person name="Cabau C."/>
            <person name="Gaspin C."/>
            <person name="Thorgaard G.H."/>
            <person name="Boussaha M."/>
            <person name="Quillet E."/>
            <person name="Guyomard R."/>
            <person name="Galiana D."/>
            <person name="Bobe J."/>
            <person name="Volff J.N."/>
            <person name="Genet C."/>
            <person name="Wincker P."/>
            <person name="Jaillon O."/>
            <person name="Roest Crollius H."/>
            <person name="Guiguen Y."/>
        </authorList>
    </citation>
    <scope>NUCLEOTIDE SEQUENCE [LARGE SCALE GENOMIC DNA]</scope>
</reference>
<dbReference type="GO" id="GO:0035598">
    <property type="term" value="F:tRNA (N(6)-L-threonylcarbamoyladenosine(37)-C(2))-methylthiotransferase activity"/>
    <property type="evidence" value="ECO:0007669"/>
    <property type="project" value="TreeGrafter"/>
</dbReference>
<dbReference type="GO" id="GO:0005783">
    <property type="term" value="C:endoplasmic reticulum"/>
    <property type="evidence" value="ECO:0007669"/>
    <property type="project" value="TreeGrafter"/>
</dbReference>
<evidence type="ECO:0000313" key="2">
    <source>
        <dbReference type="EMBL" id="CDR06602.1"/>
    </source>
</evidence>
<dbReference type="Gene3D" id="3.30.750.210">
    <property type="match status" value="1"/>
</dbReference>
<proteinExistence type="predicted"/>
<sequence length="131" mass="13990">MWLLQYVMVFSVGLLSLSLCSLCSLCSLSALSALSALSLLSLCSLSALSLSPSSEGVCEIWLTSEDTGAYGKDIGTDLPTLLWRLVEEIPEGAMLRLGMTNPPYILEHLEVPSLCVCVCMCVCVCVCVCVC</sequence>